<dbReference type="Proteomes" id="UP001157961">
    <property type="component" value="Unassembled WGS sequence"/>
</dbReference>
<dbReference type="EMBL" id="FXTY01000003">
    <property type="protein sequence ID" value="SMP16017.1"/>
    <property type="molecule type" value="Genomic_DNA"/>
</dbReference>
<feature type="region of interest" description="Disordered" evidence="1">
    <location>
        <begin position="187"/>
        <end position="206"/>
    </location>
</feature>
<evidence type="ECO:0000313" key="3">
    <source>
        <dbReference type="Proteomes" id="UP001157961"/>
    </source>
</evidence>
<feature type="region of interest" description="Disordered" evidence="1">
    <location>
        <begin position="294"/>
        <end position="326"/>
    </location>
</feature>
<evidence type="ECO:0000313" key="2">
    <source>
        <dbReference type="EMBL" id="SMP16017.1"/>
    </source>
</evidence>
<name>A0ABY1NSA7_9RHOB</name>
<keyword evidence="3" id="KW-1185">Reference proteome</keyword>
<evidence type="ECO:0000256" key="1">
    <source>
        <dbReference type="SAM" id="MobiDB-lite"/>
    </source>
</evidence>
<protein>
    <recommendedName>
        <fullName evidence="4">Plasmid recombination enzyme</fullName>
    </recommendedName>
</protein>
<comment type="caution">
    <text evidence="2">The sequence shown here is derived from an EMBL/GenBank/DDBJ whole genome shotgun (WGS) entry which is preliminary data.</text>
</comment>
<proteinExistence type="predicted"/>
<reference evidence="2 3" key="1">
    <citation type="submission" date="2017-05" db="EMBL/GenBank/DDBJ databases">
        <authorList>
            <person name="Varghese N."/>
            <person name="Submissions S."/>
        </authorList>
    </citation>
    <scope>NUCLEOTIDE SEQUENCE [LARGE SCALE GENOMIC DNA]</scope>
    <source>
        <strain evidence="2 3">DSM 29734</strain>
    </source>
</reference>
<feature type="compositionally biased region" description="Polar residues" evidence="1">
    <location>
        <begin position="194"/>
        <end position="204"/>
    </location>
</feature>
<evidence type="ECO:0008006" key="4">
    <source>
        <dbReference type="Google" id="ProtNLM"/>
    </source>
</evidence>
<organism evidence="2 3">
    <name type="scientific">Shimia sagamensis</name>
    <dbReference type="NCBI Taxonomy" id="1566352"/>
    <lineage>
        <taxon>Bacteria</taxon>
        <taxon>Pseudomonadati</taxon>
        <taxon>Pseudomonadota</taxon>
        <taxon>Alphaproteobacteria</taxon>
        <taxon>Rhodobacterales</taxon>
        <taxon>Roseobacteraceae</taxon>
    </lineage>
</organism>
<gene>
    <name evidence="2" type="ORF">SAMN06265373_1036</name>
</gene>
<dbReference type="CDD" id="cd17242">
    <property type="entry name" value="MobM_relaxase"/>
    <property type="match status" value="1"/>
</dbReference>
<sequence>MSYHTPVFSHASARHPIVLRFAEMRLEDLAKFVMHAERAGGDLSHVDPLRQNKNEHLIGDRDWVDLAKKEIEYMRVANFHEELLALKKRKRRKDMEARILEGLKDPWRASKGGPLREVILTANKDWFAEAEESDVLFSEDEKRAKEEQFKAHAVKWLKARFEADVIHAHADHDEMACHVHAVIMPRHEKKSARRGTQQTLQPSSHPLLESYEDAQDDVGAFFEEIGLRRGAKGAEARREAMRANAKARLIAGETGAEPVLQDIPKRREHVPTPVWWQTEILRLQNEAEALVRDQAAASRSKTEANQKIEKAKSAERAAKQRESAALEREKDAASVLAVADAVSSGELQFEGADHDVKQVLTEPQTSEEAITQETLKARSPRAVRLLQSLQNSFAQMRVKSDKLAEEKLATEAKAVRASAKAIESLKDAILKVVPQAARKRVLAEFLRVGQSAKKVEEKLRKSHGGRDE</sequence>
<accession>A0ABY1NSA7</accession>
<feature type="compositionally biased region" description="Basic and acidic residues" evidence="1">
    <location>
        <begin position="300"/>
        <end position="326"/>
    </location>
</feature>
<dbReference type="Gene3D" id="3.30.930.30">
    <property type="match status" value="1"/>
</dbReference>